<proteinExistence type="predicted"/>
<dbReference type="AlphaFoldDB" id="A0A975HBZ0"/>
<evidence type="ECO:0000313" key="1">
    <source>
        <dbReference type="EMBL" id="QTH19632.1"/>
    </source>
</evidence>
<dbReference type="RefSeq" id="WP_208631614.1">
    <property type="nucleotide sequence ID" value="NZ_CP059319.1"/>
</dbReference>
<reference evidence="1" key="1">
    <citation type="submission" date="2020-07" db="EMBL/GenBank/DDBJ databases">
        <authorList>
            <person name="Camacho E."/>
        </authorList>
    </citation>
    <scope>NUCLEOTIDE SEQUENCE</scope>
    <source>
        <strain evidence="1">MPO218</strain>
    </source>
</reference>
<evidence type="ECO:0000313" key="2">
    <source>
        <dbReference type="Proteomes" id="UP000664914"/>
    </source>
</evidence>
<sequence length="98" mass="10541">MASPTRPYLVTFLGKEHLVQAISKEQAVSLVVAPHVTGVKAASAAEVMSFYQRQQEKDVTSVNEGDRAFVIDRPNVMLLQAGGVQGADRGQTGEDLLD</sequence>
<protein>
    <submittedName>
        <fullName evidence="1">Uncharacterized protein</fullName>
    </submittedName>
</protein>
<dbReference type="Proteomes" id="UP000664914">
    <property type="component" value="Chromosome"/>
</dbReference>
<dbReference type="EMBL" id="CP059319">
    <property type="protein sequence ID" value="QTH19632.1"/>
    <property type="molecule type" value="Genomic_DNA"/>
</dbReference>
<accession>A0A975HBZ0</accession>
<gene>
    <name evidence="1" type="ORF">HRJ34_14740</name>
</gene>
<reference evidence="1" key="2">
    <citation type="submission" date="2021-04" db="EMBL/GenBank/DDBJ databases">
        <title>Isolation and genomic analysis of the ibuprofen-degrading bacterium Sphingomonas strain MPO218.</title>
        <authorList>
            <person name="Aulestia M."/>
            <person name="Flores A."/>
            <person name="Mangas E.L."/>
            <person name="Perez-Pulido A.J."/>
            <person name="Santero E."/>
            <person name="Camacho E.M."/>
        </authorList>
    </citation>
    <scope>NUCLEOTIDE SEQUENCE</scope>
    <source>
        <strain evidence="1">MPO218</strain>
    </source>
</reference>
<organism evidence="1 2">
    <name type="scientific">Rhizorhabdus wittichii</name>
    <dbReference type="NCBI Taxonomy" id="160791"/>
    <lineage>
        <taxon>Bacteria</taxon>
        <taxon>Pseudomonadati</taxon>
        <taxon>Pseudomonadota</taxon>
        <taxon>Alphaproteobacteria</taxon>
        <taxon>Sphingomonadales</taxon>
        <taxon>Sphingomonadaceae</taxon>
        <taxon>Rhizorhabdus</taxon>
    </lineage>
</organism>
<name>A0A975HBZ0_9SPHN</name>